<dbReference type="InParanoid" id="A0A7F5QXF2"/>
<reference evidence="6" key="1">
    <citation type="submission" date="2025-08" db="UniProtKB">
        <authorList>
            <consortium name="RefSeq"/>
        </authorList>
    </citation>
    <scope>IDENTIFICATION</scope>
    <source>
        <tissue evidence="6">Entire body</tissue>
    </source>
</reference>
<evidence type="ECO:0000313" key="6">
    <source>
        <dbReference type="RefSeq" id="XP_025829865.1"/>
    </source>
</evidence>
<dbReference type="InterPro" id="IPR036875">
    <property type="entry name" value="Znf_CCHC_sf"/>
</dbReference>
<gene>
    <name evidence="6" type="primary">LOC112904327</name>
</gene>
<dbReference type="GO" id="GO:0008270">
    <property type="term" value="F:zinc ion binding"/>
    <property type="evidence" value="ECO:0007669"/>
    <property type="project" value="UniProtKB-KW"/>
</dbReference>
<keyword evidence="5" id="KW-1185">Reference proteome</keyword>
<proteinExistence type="predicted"/>
<feature type="region of interest" description="Disordered" evidence="3">
    <location>
        <begin position="292"/>
        <end position="318"/>
    </location>
</feature>
<feature type="domain" description="CCHC-type" evidence="4">
    <location>
        <begin position="327"/>
        <end position="343"/>
    </location>
</feature>
<keyword evidence="2" id="KW-0175">Coiled coil</keyword>
<dbReference type="SMART" id="SM00343">
    <property type="entry name" value="ZnF_C2HC"/>
    <property type="match status" value="2"/>
</dbReference>
<dbReference type="PANTHER" id="PTHR15503:SF22">
    <property type="entry name" value="TRANSPOSON TY3-I GAG POLYPROTEIN"/>
    <property type="match status" value="1"/>
</dbReference>
<dbReference type="OrthoDB" id="6781522at2759"/>
<dbReference type="PANTHER" id="PTHR15503">
    <property type="entry name" value="LDOC1 RELATED"/>
    <property type="match status" value="1"/>
</dbReference>
<dbReference type="GO" id="GO:0003676">
    <property type="term" value="F:nucleic acid binding"/>
    <property type="evidence" value="ECO:0007669"/>
    <property type="project" value="InterPro"/>
</dbReference>
<keyword evidence="1" id="KW-0863">Zinc-finger</keyword>
<dbReference type="Proteomes" id="UP000192223">
    <property type="component" value="Unplaced"/>
</dbReference>
<dbReference type="PROSITE" id="PS50158">
    <property type="entry name" value="ZF_CCHC"/>
    <property type="match status" value="2"/>
</dbReference>
<feature type="compositionally biased region" description="Basic and acidic residues" evidence="3">
    <location>
        <begin position="292"/>
        <end position="309"/>
    </location>
</feature>
<protein>
    <submittedName>
        <fullName evidence="6">Uncharacterized protein LOC112904327</fullName>
    </submittedName>
</protein>
<keyword evidence="1" id="KW-0862">Zinc</keyword>
<dbReference type="AlphaFoldDB" id="A0A7F5QXF2"/>
<dbReference type="Pfam" id="PF00098">
    <property type="entry name" value="zf-CCHC"/>
    <property type="match status" value="2"/>
</dbReference>
<dbReference type="Gene3D" id="4.10.60.10">
    <property type="entry name" value="Zinc finger, CCHC-type"/>
    <property type="match status" value="2"/>
</dbReference>
<organism evidence="5 6">
    <name type="scientific">Agrilus planipennis</name>
    <name type="common">Emerald ash borer</name>
    <name type="synonym">Agrilus marcopoli</name>
    <dbReference type="NCBI Taxonomy" id="224129"/>
    <lineage>
        <taxon>Eukaryota</taxon>
        <taxon>Metazoa</taxon>
        <taxon>Ecdysozoa</taxon>
        <taxon>Arthropoda</taxon>
        <taxon>Hexapoda</taxon>
        <taxon>Insecta</taxon>
        <taxon>Pterygota</taxon>
        <taxon>Neoptera</taxon>
        <taxon>Endopterygota</taxon>
        <taxon>Coleoptera</taxon>
        <taxon>Polyphaga</taxon>
        <taxon>Elateriformia</taxon>
        <taxon>Buprestoidea</taxon>
        <taxon>Buprestidae</taxon>
        <taxon>Agrilinae</taxon>
        <taxon>Agrilus</taxon>
    </lineage>
</organism>
<feature type="region of interest" description="Disordered" evidence="3">
    <location>
        <begin position="33"/>
        <end position="66"/>
    </location>
</feature>
<evidence type="ECO:0000256" key="3">
    <source>
        <dbReference type="SAM" id="MobiDB-lite"/>
    </source>
</evidence>
<keyword evidence="1" id="KW-0479">Metal-binding</keyword>
<evidence type="ECO:0000256" key="2">
    <source>
        <dbReference type="SAM" id="Coils"/>
    </source>
</evidence>
<dbReference type="SUPFAM" id="SSF57756">
    <property type="entry name" value="Retrovirus zinc finger-like domains"/>
    <property type="match status" value="1"/>
</dbReference>
<dbReference type="InterPro" id="IPR001878">
    <property type="entry name" value="Znf_CCHC"/>
</dbReference>
<sequence>MMRLMEADPEGIWMTSRQQSNELVTSEMNRNMGISRSSLEEQSRGTVSEEDATGRVQGETVPESEEGNRLIRRELELLRRERQFMEDKISLLERERELMQREYAIGNRYEQFEMPVAPKASLKAISESLKDYDGGVEFIEWEKQVRYLKRVFALDDDLLKLLISSKLKGKASTWFHSKSEHRELSSEELLKTMKEFFDHSPTKLQRKKEFENRKWQTSETFDDYYYDKTILANKVPVDDEEELIEYLIEGISERALRNQARMLRVKKKSELLLAFRGLNLYVEPKHKKDIPNRKFDRRVSENKSEEQKAMEAGTSKSDDKGQRHIIKCYICNRKGHMARDCRNGSRGKGACFNCNETGHLMRNCPLTKKEDKGTRVKEENQHQVSNVYEEPASHEECREIVTIEINDCSVKRILDLDTQLDTGSPISLIKERFVEKGSIKHSQSVIPNYTGINNSPINILGIVNARVTLYERVEENIPLYVVSEETIRVSSDLMRQDGVLGVGYDGALGHDGVLVKFLNP</sequence>
<accession>A0A7F5QXF2</accession>
<dbReference type="KEGG" id="apln:112904327"/>
<dbReference type="GeneID" id="112904327"/>
<evidence type="ECO:0000313" key="5">
    <source>
        <dbReference type="Proteomes" id="UP000192223"/>
    </source>
</evidence>
<evidence type="ECO:0000259" key="4">
    <source>
        <dbReference type="PROSITE" id="PS50158"/>
    </source>
</evidence>
<name>A0A7F5QXF2_AGRPL</name>
<dbReference type="InterPro" id="IPR032567">
    <property type="entry name" value="RTL1-rel"/>
</dbReference>
<feature type="domain" description="CCHC-type" evidence="4">
    <location>
        <begin position="351"/>
        <end position="365"/>
    </location>
</feature>
<feature type="coiled-coil region" evidence="2">
    <location>
        <begin position="68"/>
        <end position="102"/>
    </location>
</feature>
<evidence type="ECO:0000256" key="1">
    <source>
        <dbReference type="PROSITE-ProRule" id="PRU00047"/>
    </source>
</evidence>
<dbReference type="RefSeq" id="XP_025829865.1">
    <property type="nucleotide sequence ID" value="XM_025974080.1"/>
</dbReference>